<evidence type="ECO:0000313" key="12">
    <source>
        <dbReference type="EMBL" id="KAK9908249.1"/>
    </source>
</evidence>
<evidence type="ECO:0000256" key="4">
    <source>
        <dbReference type="ARBA" id="ARBA00022490"/>
    </source>
</evidence>
<organism evidence="12 13">
    <name type="scientific">Coccomyxa subellipsoidea</name>
    <dbReference type="NCBI Taxonomy" id="248742"/>
    <lineage>
        <taxon>Eukaryota</taxon>
        <taxon>Viridiplantae</taxon>
        <taxon>Chlorophyta</taxon>
        <taxon>core chlorophytes</taxon>
        <taxon>Trebouxiophyceae</taxon>
        <taxon>Trebouxiophyceae incertae sedis</taxon>
        <taxon>Coccomyxaceae</taxon>
        <taxon>Coccomyxa</taxon>
    </lineage>
</organism>
<keyword evidence="4" id="KW-0963">Cytoplasm</keyword>
<keyword evidence="13" id="KW-1185">Reference proteome</keyword>
<evidence type="ECO:0000256" key="3">
    <source>
        <dbReference type="ARBA" id="ARBA00006678"/>
    </source>
</evidence>
<dbReference type="InterPro" id="IPR027408">
    <property type="entry name" value="PNPase/RNase_PH_dom_sf"/>
</dbReference>
<dbReference type="Pfam" id="PF03725">
    <property type="entry name" value="RNase_PH_C"/>
    <property type="match status" value="1"/>
</dbReference>
<keyword evidence="6" id="KW-0271">Exosome</keyword>
<dbReference type="InterPro" id="IPR015847">
    <property type="entry name" value="ExoRNase_PH_dom2"/>
</dbReference>
<dbReference type="Proteomes" id="UP001491310">
    <property type="component" value="Unassembled WGS sequence"/>
</dbReference>
<gene>
    <name evidence="12" type="ORF">WJX75_004814</name>
</gene>
<evidence type="ECO:0000256" key="7">
    <source>
        <dbReference type="ARBA" id="ARBA00022884"/>
    </source>
</evidence>
<evidence type="ECO:0000256" key="2">
    <source>
        <dbReference type="ARBA" id="ARBA00004604"/>
    </source>
</evidence>
<accession>A0ABR2YMQ8</accession>
<evidence type="ECO:0000256" key="9">
    <source>
        <dbReference type="ARBA" id="ARBA00030617"/>
    </source>
</evidence>
<dbReference type="SUPFAM" id="SSF54211">
    <property type="entry name" value="Ribosomal protein S5 domain 2-like"/>
    <property type="match status" value="1"/>
</dbReference>
<evidence type="ECO:0000256" key="8">
    <source>
        <dbReference type="ARBA" id="ARBA00023242"/>
    </source>
</evidence>
<keyword evidence="7" id="KW-0694">RNA-binding</keyword>
<evidence type="ECO:0000313" key="13">
    <source>
        <dbReference type="Proteomes" id="UP001491310"/>
    </source>
</evidence>
<dbReference type="InterPro" id="IPR020568">
    <property type="entry name" value="Ribosomal_Su5_D2-typ_SF"/>
</dbReference>
<dbReference type="InterPro" id="IPR036345">
    <property type="entry name" value="ExoRNase_PH_dom2_sf"/>
</dbReference>
<comment type="subcellular location">
    <subcellularLocation>
        <location evidence="1">Cytoplasm</location>
    </subcellularLocation>
    <subcellularLocation>
        <location evidence="2">Nucleus</location>
        <location evidence="2">Nucleolus</location>
    </subcellularLocation>
</comment>
<feature type="domain" description="Exoribonuclease phosphorolytic" evidence="11">
    <location>
        <begin position="208"/>
        <end position="272"/>
    </location>
</feature>
<keyword evidence="5" id="KW-0698">rRNA processing</keyword>
<comment type="similarity">
    <text evidence="3">Belongs to the RNase PH family.</text>
</comment>
<evidence type="ECO:0000256" key="5">
    <source>
        <dbReference type="ARBA" id="ARBA00022552"/>
    </source>
</evidence>
<evidence type="ECO:0000259" key="10">
    <source>
        <dbReference type="Pfam" id="PF01138"/>
    </source>
</evidence>
<evidence type="ECO:0000259" key="11">
    <source>
        <dbReference type="Pfam" id="PF03725"/>
    </source>
</evidence>
<dbReference type="SUPFAM" id="SSF55666">
    <property type="entry name" value="Ribonuclease PH domain 2-like"/>
    <property type="match status" value="1"/>
</dbReference>
<feature type="domain" description="Exoribonuclease phosphorolytic" evidence="10">
    <location>
        <begin position="45"/>
        <end position="177"/>
    </location>
</feature>
<dbReference type="EMBL" id="JALJOT010000008">
    <property type="protein sequence ID" value="KAK9908249.1"/>
    <property type="molecule type" value="Genomic_DNA"/>
</dbReference>
<dbReference type="InterPro" id="IPR001247">
    <property type="entry name" value="ExoRNase_PH_dom1"/>
</dbReference>
<keyword evidence="8" id="KW-0539">Nucleus</keyword>
<comment type="caution">
    <text evidence="12">The sequence shown here is derived from an EMBL/GenBank/DDBJ whole genome shotgun (WGS) entry which is preliminary data.</text>
</comment>
<name>A0ABR2YMQ8_9CHLO</name>
<evidence type="ECO:0000256" key="6">
    <source>
        <dbReference type="ARBA" id="ARBA00022835"/>
    </source>
</evidence>
<dbReference type="Gene3D" id="3.30.230.70">
    <property type="entry name" value="GHMP Kinase, N-terminal domain"/>
    <property type="match status" value="1"/>
</dbReference>
<protein>
    <recommendedName>
        <fullName evidence="9">Ribosomal RNA-processing protein 43</fullName>
    </recommendedName>
</protein>
<dbReference type="InterPro" id="IPR050590">
    <property type="entry name" value="Exosome_comp_Rrp42_subfam"/>
</dbReference>
<dbReference type="Pfam" id="PF01138">
    <property type="entry name" value="RNase_PH"/>
    <property type="match status" value="1"/>
</dbReference>
<reference evidence="12 13" key="1">
    <citation type="journal article" date="2024" name="Nat. Commun.">
        <title>Phylogenomics reveals the evolutionary origins of lichenization in chlorophyte algae.</title>
        <authorList>
            <person name="Puginier C."/>
            <person name="Libourel C."/>
            <person name="Otte J."/>
            <person name="Skaloud P."/>
            <person name="Haon M."/>
            <person name="Grisel S."/>
            <person name="Petersen M."/>
            <person name="Berrin J.G."/>
            <person name="Delaux P.M."/>
            <person name="Dal Grande F."/>
            <person name="Keller J."/>
        </authorList>
    </citation>
    <scope>NUCLEOTIDE SEQUENCE [LARGE SCALE GENOMIC DNA]</scope>
    <source>
        <strain evidence="12 13">SAG 216-7</strain>
    </source>
</reference>
<proteinExistence type="inferred from homology"/>
<dbReference type="PANTHER" id="PTHR11097">
    <property type="entry name" value="EXOSOME COMPLEX EXONUCLEASE RIBOSOMAL RNA PROCESSING PROTEIN"/>
    <property type="match status" value="1"/>
</dbReference>
<sequence length="296" mass="31156">MSAAVPSSSNELQAEAFKRLYPNEYYAKFISKSLRPDGRPLGGARATTIGIHPLESTNSSALVKIGNTTAMAGMKLQHFAISSDQPVEGDLAVSVEMAAFASSETRPGRQSEAAQCVQEQIRTALRSAGAVELGELAIDKSHAWAVFLDIYVLNADGSLLDVCLLAAVSALLGLRLPHVEVNDQGQVVTKAEMGGSAAEVRRFGLKTVPMALTCGLYSGHLIADPTSEEETLAASLVSTIVDASGCIVGLYKAGGSATADEGMLLQCIEATKIRYKELMVLLKQALAEKGIQDTGI</sequence>
<evidence type="ECO:0000256" key="1">
    <source>
        <dbReference type="ARBA" id="ARBA00004496"/>
    </source>
</evidence>
<dbReference type="PANTHER" id="PTHR11097:SF9">
    <property type="entry name" value="EXOSOME COMPLEX COMPONENT RRP43"/>
    <property type="match status" value="1"/>
</dbReference>